<accession>A0A0Q3TDV7</accession>
<dbReference type="STRING" id="157838.AN964_00900"/>
<feature type="binding site" evidence="5">
    <location>
        <position position="139"/>
    </location>
    <ligand>
        <name>Mn(2+)</name>
        <dbReference type="ChEBI" id="CHEBI:29035"/>
        <label>1</label>
    </ligand>
</feature>
<dbReference type="PANTHER" id="PTHR11358:SF35">
    <property type="entry name" value="FORMIMIDOYLGLUTAMASE"/>
    <property type="match status" value="1"/>
</dbReference>
<keyword evidence="1 5" id="KW-0479">Metal-binding</keyword>
<dbReference type="PANTHER" id="PTHR11358">
    <property type="entry name" value="ARGINASE/AGMATINASE"/>
    <property type="match status" value="1"/>
</dbReference>
<dbReference type="PIRSF" id="PIRSF036979">
    <property type="entry name" value="Arginase"/>
    <property type="match status" value="1"/>
</dbReference>
<comment type="caution">
    <text evidence="7">The sequence shown here is derived from an EMBL/GenBank/DDBJ whole genome shotgun (WGS) entry which is preliminary data.</text>
</comment>
<evidence type="ECO:0000256" key="2">
    <source>
        <dbReference type="ARBA" id="ARBA00022801"/>
    </source>
</evidence>
<dbReference type="PRINTS" id="PR00116">
    <property type="entry name" value="ARGINASE"/>
</dbReference>
<dbReference type="AlphaFoldDB" id="A0A0Q3TDV7"/>
<keyword evidence="8" id="KW-1185">Reference proteome</keyword>
<evidence type="ECO:0000256" key="3">
    <source>
        <dbReference type="ARBA" id="ARBA00022808"/>
    </source>
</evidence>
<feature type="binding site" evidence="5">
    <location>
        <position position="168"/>
    </location>
    <ligand>
        <name>Mn(2+)</name>
        <dbReference type="ChEBI" id="CHEBI:29035"/>
        <label>1</label>
    </ligand>
</feature>
<evidence type="ECO:0000313" key="8">
    <source>
        <dbReference type="Proteomes" id="UP000051888"/>
    </source>
</evidence>
<dbReference type="PATRIC" id="fig|157838.3.peg.196"/>
<dbReference type="SUPFAM" id="SSF52768">
    <property type="entry name" value="Arginase/deacetylase"/>
    <property type="match status" value="1"/>
</dbReference>
<reference evidence="7 8" key="1">
    <citation type="submission" date="2015-09" db="EMBL/GenBank/DDBJ databases">
        <title>Genome sequencing project for genomic taxonomy and phylogenomics of Bacillus-like bacteria.</title>
        <authorList>
            <person name="Liu B."/>
            <person name="Wang J."/>
            <person name="Zhu Y."/>
            <person name="Liu G."/>
            <person name="Chen Q."/>
            <person name="Chen Z."/>
            <person name="Lan J."/>
            <person name="Che J."/>
            <person name="Ge C."/>
            <person name="Shi H."/>
            <person name="Pan Z."/>
            <person name="Liu X."/>
        </authorList>
    </citation>
    <scope>NUCLEOTIDE SEQUENCE [LARGE SCALE GENOMIC DNA]</scope>
    <source>
        <strain evidence="7 8">LMG 18435</strain>
    </source>
</reference>
<comment type="cofactor">
    <cofactor evidence="5">
        <name>Mn(2+)</name>
        <dbReference type="ChEBI" id="CHEBI:29035"/>
    </cofactor>
    <text evidence="5">Binds 2 manganese ions per subunit.</text>
</comment>
<dbReference type="GO" id="GO:0033389">
    <property type="term" value="P:putrescine biosynthetic process from arginine, via agmatine"/>
    <property type="evidence" value="ECO:0007669"/>
    <property type="project" value="TreeGrafter"/>
</dbReference>
<keyword evidence="4 5" id="KW-0464">Manganese</keyword>
<keyword evidence="3" id="KW-0369">Histidine metabolism</keyword>
<name>A0A0Q3TDV7_9BACI</name>
<organism evidence="7 8">
    <name type="scientific">Heyndrickxia shackletonii</name>
    <dbReference type="NCBI Taxonomy" id="157838"/>
    <lineage>
        <taxon>Bacteria</taxon>
        <taxon>Bacillati</taxon>
        <taxon>Bacillota</taxon>
        <taxon>Bacilli</taxon>
        <taxon>Bacillales</taxon>
        <taxon>Bacillaceae</taxon>
        <taxon>Heyndrickxia</taxon>
    </lineage>
</organism>
<gene>
    <name evidence="7" type="ORF">AN964_00900</name>
</gene>
<dbReference type="RefSeq" id="WP_055737918.1">
    <property type="nucleotide sequence ID" value="NZ_JAAIWL010000017.1"/>
</dbReference>
<dbReference type="GO" id="GO:0046872">
    <property type="term" value="F:metal ion binding"/>
    <property type="evidence" value="ECO:0007669"/>
    <property type="project" value="UniProtKB-KW"/>
</dbReference>
<evidence type="ECO:0000256" key="4">
    <source>
        <dbReference type="ARBA" id="ARBA00023211"/>
    </source>
</evidence>
<dbReference type="OrthoDB" id="9788689at2"/>
<keyword evidence="2" id="KW-0378">Hydrolase</keyword>
<dbReference type="Pfam" id="PF00491">
    <property type="entry name" value="Arginase"/>
    <property type="match status" value="1"/>
</dbReference>
<dbReference type="GO" id="GO:0008783">
    <property type="term" value="F:agmatinase activity"/>
    <property type="evidence" value="ECO:0007669"/>
    <property type="project" value="TreeGrafter"/>
</dbReference>
<dbReference type="Gene3D" id="3.40.800.10">
    <property type="entry name" value="Ureohydrolase domain"/>
    <property type="match status" value="1"/>
</dbReference>
<dbReference type="GO" id="GO:0006547">
    <property type="term" value="P:L-histidine metabolic process"/>
    <property type="evidence" value="ECO:0007669"/>
    <property type="project" value="UniProtKB-KW"/>
</dbReference>
<comment type="similarity">
    <text evidence="6">Belongs to the arginase family.</text>
</comment>
<evidence type="ECO:0000256" key="1">
    <source>
        <dbReference type="ARBA" id="ARBA00022723"/>
    </source>
</evidence>
<evidence type="ECO:0000313" key="7">
    <source>
        <dbReference type="EMBL" id="KQL52238.1"/>
    </source>
</evidence>
<feature type="binding site" evidence="5">
    <location>
        <position position="256"/>
    </location>
    <ligand>
        <name>Mn(2+)</name>
        <dbReference type="ChEBI" id="CHEBI:29035"/>
        <label>1</label>
    </ligand>
</feature>
<dbReference type="CDD" id="cd09990">
    <property type="entry name" value="Agmatinase-like"/>
    <property type="match status" value="1"/>
</dbReference>
<evidence type="ECO:0000256" key="6">
    <source>
        <dbReference type="PROSITE-ProRule" id="PRU00742"/>
    </source>
</evidence>
<dbReference type="InterPro" id="IPR006035">
    <property type="entry name" value="Ureohydrolase"/>
</dbReference>
<proteinExistence type="inferred from homology"/>
<feature type="binding site" evidence="5">
    <location>
        <position position="164"/>
    </location>
    <ligand>
        <name>Mn(2+)</name>
        <dbReference type="ChEBI" id="CHEBI:29035"/>
        <label>1</label>
    </ligand>
</feature>
<feature type="binding site" evidence="5">
    <location>
        <position position="166"/>
    </location>
    <ligand>
        <name>Mn(2+)</name>
        <dbReference type="ChEBI" id="CHEBI:29035"/>
        <label>1</label>
    </ligand>
</feature>
<dbReference type="InterPro" id="IPR023696">
    <property type="entry name" value="Ureohydrolase_dom_sf"/>
</dbReference>
<sequence length="333" mass="36901">MLNKISELPIETPAFSWKKAVWGQDLKVNEWIQSIHHLNEEEGGKHWDAVMMGVPISRSSISASGASEFPESFRRAWKGFNTYNLDEEVDLRELSVVDVGDVKMHFTDILLSHQNIKDAFHGLTKEFSGSIPVSIGGDHSITAMLVKGWKETYPNEEIGILQFDTHFDLRDLKDHGPTNGTPIRNLIESGTIKGENVFNIGLHGFFNAPSLVECAKEYGVNYITLKKVRKNGVKETVEQALHTLAGKVDRIYLTCDMDVLDIAYAPGVPASTPGGMRTDELFEAVYTAGLHPKVGAMDIVCLDPMRDGVVQPTVKAGTHVFLSFMTGLAMRKK</sequence>
<dbReference type="PROSITE" id="PS51409">
    <property type="entry name" value="ARGINASE_2"/>
    <property type="match status" value="1"/>
</dbReference>
<dbReference type="EMBL" id="LJJC01000004">
    <property type="protein sequence ID" value="KQL52238.1"/>
    <property type="molecule type" value="Genomic_DNA"/>
</dbReference>
<dbReference type="Proteomes" id="UP000051888">
    <property type="component" value="Unassembled WGS sequence"/>
</dbReference>
<protein>
    <submittedName>
        <fullName evidence="7">Formimidoylglutamase</fullName>
    </submittedName>
</protein>
<feature type="binding site" evidence="5">
    <location>
        <position position="258"/>
    </location>
    <ligand>
        <name>Mn(2+)</name>
        <dbReference type="ChEBI" id="CHEBI:29035"/>
        <label>1</label>
    </ligand>
</feature>
<evidence type="ECO:0000256" key="5">
    <source>
        <dbReference type="PIRSR" id="PIRSR036979-1"/>
    </source>
</evidence>